<accession>A0A562LQM9</accession>
<dbReference type="Pfam" id="PF00551">
    <property type="entry name" value="Formyl_trans_N"/>
    <property type="match status" value="1"/>
</dbReference>
<dbReference type="CDD" id="cd08369">
    <property type="entry name" value="FMT_core"/>
    <property type="match status" value="1"/>
</dbReference>
<sequence>MRIGYFGDGVWAQRAFARLIEDPHYTIAFVVVRASRPDTKLVALAEAKGIPVLSPAAVNAPESLAEIAAFAAELHVSMSYDQILRETILTLPPRGTLNCHAGALPFYRGRNPLTWALINGETEFGITVHWVDLGIDTGDIVRQIKVPISATDTYATLLETAETLCADTLIDAISDVYHGSDKRIAQSTIDPVGLYCCRRREGDEEIDWTWSSAALERFVRALVPPGPGARTMGKDGSYAVLAAELIPAARSYIGAPGEVIGRDGGGILVKTGDSFIRITRWAPVGTDGSLGAALVPAAARGSRLGRNLTAALAQAEAKLAALETKLGLGRGD</sequence>
<dbReference type="OrthoDB" id="5355061at2"/>
<dbReference type="InterPro" id="IPR005793">
    <property type="entry name" value="Formyl_trans_C"/>
</dbReference>
<dbReference type="PANTHER" id="PTHR11138:SF5">
    <property type="entry name" value="METHIONYL-TRNA FORMYLTRANSFERASE, MITOCHONDRIAL"/>
    <property type="match status" value="1"/>
</dbReference>
<keyword evidence="3" id="KW-0808">Transferase</keyword>
<dbReference type="SUPFAM" id="SSF50486">
    <property type="entry name" value="FMT C-terminal domain-like"/>
    <property type="match status" value="1"/>
</dbReference>
<dbReference type="InterPro" id="IPR011034">
    <property type="entry name" value="Formyl_transferase-like_C_sf"/>
</dbReference>
<dbReference type="SUPFAM" id="SSF53328">
    <property type="entry name" value="Formyltransferase"/>
    <property type="match status" value="1"/>
</dbReference>
<dbReference type="PANTHER" id="PTHR11138">
    <property type="entry name" value="METHIONYL-TRNA FORMYLTRANSFERASE"/>
    <property type="match status" value="1"/>
</dbReference>
<feature type="domain" description="Formyl transferase N-terminal" evidence="1">
    <location>
        <begin position="8"/>
        <end position="171"/>
    </location>
</feature>
<evidence type="ECO:0000259" key="2">
    <source>
        <dbReference type="Pfam" id="PF02911"/>
    </source>
</evidence>
<name>A0A562LQM9_9BRAD</name>
<comment type="caution">
    <text evidence="3">The sequence shown here is derived from an EMBL/GenBank/DDBJ whole genome shotgun (WGS) entry which is preliminary data.</text>
</comment>
<protein>
    <submittedName>
        <fullName evidence="3">Methionyl-tRNA formyltransferase</fullName>
    </submittedName>
</protein>
<evidence type="ECO:0000259" key="1">
    <source>
        <dbReference type="Pfam" id="PF00551"/>
    </source>
</evidence>
<gene>
    <name evidence="3" type="ORF">IQ17_00963</name>
</gene>
<feature type="domain" description="Formyl transferase C-terminal" evidence="2">
    <location>
        <begin position="203"/>
        <end position="281"/>
    </location>
</feature>
<dbReference type="Gene3D" id="3.40.50.12230">
    <property type="match status" value="1"/>
</dbReference>
<proteinExistence type="predicted"/>
<reference evidence="3 4" key="1">
    <citation type="journal article" date="2015" name="Stand. Genomic Sci.">
        <title>Genomic Encyclopedia of Bacterial and Archaeal Type Strains, Phase III: the genomes of soil and plant-associated and newly described type strains.</title>
        <authorList>
            <person name="Whitman W.B."/>
            <person name="Woyke T."/>
            <person name="Klenk H.P."/>
            <person name="Zhou Y."/>
            <person name="Lilburn T.G."/>
            <person name="Beck B.J."/>
            <person name="De Vos P."/>
            <person name="Vandamme P."/>
            <person name="Eisen J.A."/>
            <person name="Garrity G."/>
            <person name="Hugenholtz P."/>
            <person name="Kyrpides N.C."/>
        </authorList>
    </citation>
    <scope>NUCLEOTIDE SEQUENCE [LARGE SCALE GENOMIC DNA]</scope>
    <source>
        <strain evidence="3 4">CGMCC 1.10947</strain>
    </source>
</reference>
<dbReference type="InterPro" id="IPR002376">
    <property type="entry name" value="Formyl_transf_N"/>
</dbReference>
<dbReference type="RefSeq" id="WP_145628990.1">
    <property type="nucleotide sequence ID" value="NZ_CP088014.1"/>
</dbReference>
<keyword evidence="4" id="KW-1185">Reference proteome</keyword>
<dbReference type="EMBL" id="VLKL01000002">
    <property type="protein sequence ID" value="TWI09883.1"/>
    <property type="molecule type" value="Genomic_DNA"/>
</dbReference>
<dbReference type="GO" id="GO:0005829">
    <property type="term" value="C:cytosol"/>
    <property type="evidence" value="ECO:0007669"/>
    <property type="project" value="TreeGrafter"/>
</dbReference>
<evidence type="ECO:0000313" key="3">
    <source>
        <dbReference type="EMBL" id="TWI09883.1"/>
    </source>
</evidence>
<dbReference type="Proteomes" id="UP000317176">
    <property type="component" value="Unassembled WGS sequence"/>
</dbReference>
<dbReference type="Pfam" id="PF02911">
    <property type="entry name" value="Formyl_trans_C"/>
    <property type="match status" value="1"/>
</dbReference>
<dbReference type="InterPro" id="IPR036477">
    <property type="entry name" value="Formyl_transf_N_sf"/>
</dbReference>
<evidence type="ECO:0000313" key="4">
    <source>
        <dbReference type="Proteomes" id="UP000317176"/>
    </source>
</evidence>
<organism evidence="3 4">
    <name type="scientific">Bradyrhizobium daqingense</name>
    <dbReference type="NCBI Taxonomy" id="993502"/>
    <lineage>
        <taxon>Bacteria</taxon>
        <taxon>Pseudomonadati</taxon>
        <taxon>Pseudomonadota</taxon>
        <taxon>Alphaproteobacteria</taxon>
        <taxon>Hyphomicrobiales</taxon>
        <taxon>Nitrobacteraceae</taxon>
        <taxon>Bradyrhizobium</taxon>
    </lineage>
</organism>
<dbReference type="GO" id="GO:0004479">
    <property type="term" value="F:methionyl-tRNA formyltransferase activity"/>
    <property type="evidence" value="ECO:0007669"/>
    <property type="project" value="TreeGrafter"/>
</dbReference>
<dbReference type="AlphaFoldDB" id="A0A562LQM9"/>